<sequence length="22" mass="2749">MSAQQVPKIQNMQRERERERSF</sequence>
<dbReference type="AlphaFoldDB" id="A0A0E9QDQ6"/>
<organism evidence="2">
    <name type="scientific">Anguilla anguilla</name>
    <name type="common">European freshwater eel</name>
    <name type="synonym">Muraena anguilla</name>
    <dbReference type="NCBI Taxonomy" id="7936"/>
    <lineage>
        <taxon>Eukaryota</taxon>
        <taxon>Metazoa</taxon>
        <taxon>Chordata</taxon>
        <taxon>Craniata</taxon>
        <taxon>Vertebrata</taxon>
        <taxon>Euteleostomi</taxon>
        <taxon>Actinopterygii</taxon>
        <taxon>Neopterygii</taxon>
        <taxon>Teleostei</taxon>
        <taxon>Anguilliformes</taxon>
        <taxon>Anguillidae</taxon>
        <taxon>Anguilla</taxon>
    </lineage>
</organism>
<evidence type="ECO:0000313" key="2">
    <source>
        <dbReference type="EMBL" id="JAH15001.1"/>
    </source>
</evidence>
<reference evidence="2" key="1">
    <citation type="submission" date="2014-11" db="EMBL/GenBank/DDBJ databases">
        <authorList>
            <person name="Amaro Gonzalez C."/>
        </authorList>
    </citation>
    <scope>NUCLEOTIDE SEQUENCE</scope>
</reference>
<dbReference type="EMBL" id="GBXM01093576">
    <property type="protein sequence ID" value="JAH15001.1"/>
    <property type="molecule type" value="Transcribed_RNA"/>
</dbReference>
<protein>
    <submittedName>
        <fullName evidence="2">Uncharacterized protein</fullName>
    </submittedName>
</protein>
<proteinExistence type="predicted"/>
<evidence type="ECO:0000256" key="1">
    <source>
        <dbReference type="SAM" id="MobiDB-lite"/>
    </source>
</evidence>
<feature type="compositionally biased region" description="Polar residues" evidence="1">
    <location>
        <begin position="1"/>
        <end position="12"/>
    </location>
</feature>
<name>A0A0E9QDQ6_ANGAN</name>
<feature type="region of interest" description="Disordered" evidence="1">
    <location>
        <begin position="1"/>
        <end position="22"/>
    </location>
</feature>
<feature type="compositionally biased region" description="Basic and acidic residues" evidence="1">
    <location>
        <begin position="13"/>
        <end position="22"/>
    </location>
</feature>
<accession>A0A0E9QDQ6</accession>
<reference evidence="2" key="2">
    <citation type="journal article" date="2015" name="Fish Shellfish Immunol.">
        <title>Early steps in the European eel (Anguilla anguilla)-Vibrio vulnificus interaction in the gills: Role of the RtxA13 toxin.</title>
        <authorList>
            <person name="Callol A."/>
            <person name="Pajuelo D."/>
            <person name="Ebbesson L."/>
            <person name="Teles M."/>
            <person name="MacKenzie S."/>
            <person name="Amaro C."/>
        </authorList>
    </citation>
    <scope>NUCLEOTIDE SEQUENCE</scope>
</reference>